<name>A0A6C0EK68_9ZZZZ</name>
<reference evidence="2" key="1">
    <citation type="journal article" date="2020" name="Nature">
        <title>Giant virus diversity and host interactions through global metagenomics.</title>
        <authorList>
            <person name="Schulz F."/>
            <person name="Roux S."/>
            <person name="Paez-Espino D."/>
            <person name="Jungbluth S."/>
            <person name="Walsh D.A."/>
            <person name="Denef V.J."/>
            <person name="McMahon K.D."/>
            <person name="Konstantinidis K.T."/>
            <person name="Eloe-Fadrosh E.A."/>
            <person name="Kyrpides N.C."/>
            <person name="Woyke T."/>
        </authorList>
    </citation>
    <scope>NUCLEOTIDE SEQUENCE</scope>
    <source>
        <strain evidence="2">GVMAG-M-3300001351-8</strain>
    </source>
</reference>
<sequence length="254" mass="28666">MGCSECGSDSVNKSTCPLVLKNPKPEHWAKHPKARAMLKPKAPNPPPQFKPKAPQFNIKPRPSIAPAPHNIKPTQLYKNPYKDMARNVCMYTEKTKKINLLQGKIIITGEQLDGLRIKVKNPSKLILKLTNSPKFVNKLREYMDLLCDIYKRIGELRVTNVQFFMSPDSKTKYVVDMVASVSALFIDFLIENIYPSGGTRSSIDINMPIEDIIEAEEIKIDELRLELNSLPAVPTYLPPIAGQKGKERVKEKVV</sequence>
<organism evidence="2">
    <name type="scientific">viral metagenome</name>
    <dbReference type="NCBI Taxonomy" id="1070528"/>
    <lineage>
        <taxon>unclassified sequences</taxon>
        <taxon>metagenomes</taxon>
        <taxon>organismal metagenomes</taxon>
    </lineage>
</organism>
<evidence type="ECO:0000256" key="1">
    <source>
        <dbReference type="SAM" id="MobiDB-lite"/>
    </source>
</evidence>
<proteinExistence type="predicted"/>
<protein>
    <submittedName>
        <fullName evidence="2">Uncharacterized protein</fullName>
    </submittedName>
</protein>
<feature type="region of interest" description="Disordered" evidence="1">
    <location>
        <begin position="1"/>
        <end position="51"/>
    </location>
</feature>
<dbReference type="EMBL" id="MN738865">
    <property type="protein sequence ID" value="QHT28833.1"/>
    <property type="molecule type" value="Genomic_DNA"/>
</dbReference>
<accession>A0A6C0EK68</accession>
<dbReference type="AlphaFoldDB" id="A0A6C0EK68"/>
<evidence type="ECO:0000313" key="2">
    <source>
        <dbReference type="EMBL" id="QHT28833.1"/>
    </source>
</evidence>